<evidence type="ECO:0000313" key="3">
    <source>
        <dbReference type="Proteomes" id="UP000060778"/>
    </source>
</evidence>
<evidence type="ECO:0000313" key="2">
    <source>
        <dbReference type="EMBL" id="ALU11340.1"/>
    </source>
</evidence>
<dbReference type="InterPro" id="IPR002775">
    <property type="entry name" value="DNA/RNA-bd_Alba-like"/>
</dbReference>
<keyword evidence="3" id="KW-1185">Reference proteome</keyword>
<dbReference type="EMBL" id="CP006867">
    <property type="protein sequence ID" value="ALU11340.1"/>
    <property type="molecule type" value="Genomic_DNA"/>
</dbReference>
<name>A0A0U3FZ20_9CREN</name>
<reference evidence="2 3" key="1">
    <citation type="submission" date="2013-11" db="EMBL/GenBank/DDBJ databases">
        <title>Comparative genomics of Ignicoccus.</title>
        <authorList>
            <person name="Podar M."/>
        </authorList>
    </citation>
    <scope>NUCLEOTIDE SEQUENCE [LARGE SCALE GENOMIC DNA]</scope>
    <source>
        <strain evidence="2 3">DSM 13165</strain>
    </source>
</reference>
<dbReference type="GeneID" id="30679443"/>
<dbReference type="AlphaFoldDB" id="A0A0U3FZ20"/>
<organism evidence="2 3">
    <name type="scientific">Ignicoccus islandicus DSM 13165</name>
    <dbReference type="NCBI Taxonomy" id="940295"/>
    <lineage>
        <taxon>Archaea</taxon>
        <taxon>Thermoproteota</taxon>
        <taxon>Thermoprotei</taxon>
        <taxon>Desulfurococcales</taxon>
        <taxon>Desulfurococcaceae</taxon>
        <taxon>Ignicoccus</taxon>
    </lineage>
</organism>
<accession>A0A0U3FZ20</accession>
<dbReference type="SUPFAM" id="SSF82704">
    <property type="entry name" value="AlbA-like"/>
    <property type="match status" value="1"/>
</dbReference>
<dbReference type="KEGG" id="iis:EYM_00120"/>
<dbReference type="Proteomes" id="UP000060778">
    <property type="component" value="Chromosome"/>
</dbReference>
<dbReference type="Pfam" id="PF01918">
    <property type="entry name" value="Alba"/>
    <property type="match status" value="1"/>
</dbReference>
<dbReference type="Gene3D" id="3.30.110.20">
    <property type="entry name" value="Alba-like domain"/>
    <property type="match status" value="1"/>
</dbReference>
<sequence>MEKEVITVVKDNINDYVLQAILAINSGVPVIEIVGRGKNIYKAVYVFNRLRGRIGDAVEIERVEIGSEERGRRRIPYIKIVLKQKLPL</sequence>
<dbReference type="GO" id="GO:0003677">
    <property type="term" value="F:DNA binding"/>
    <property type="evidence" value="ECO:0007669"/>
    <property type="project" value="UniProtKB-KW"/>
</dbReference>
<gene>
    <name evidence="2" type="ORF">EYM_00120</name>
</gene>
<protein>
    <submittedName>
        <fullName evidence="2">DNA-binding protein</fullName>
    </submittedName>
</protein>
<proteinExistence type="predicted"/>
<evidence type="ECO:0000259" key="1">
    <source>
        <dbReference type="Pfam" id="PF01918"/>
    </source>
</evidence>
<keyword evidence="2" id="KW-0238">DNA-binding</keyword>
<dbReference type="STRING" id="940295.EYM_00120"/>
<feature type="domain" description="DNA/RNA-binding protein Alba-like" evidence="1">
    <location>
        <begin position="5"/>
        <end position="67"/>
    </location>
</feature>
<dbReference type="RefSeq" id="WP_075049115.1">
    <property type="nucleotide sequence ID" value="NZ_CP006867.1"/>
</dbReference>
<dbReference type="InterPro" id="IPR036882">
    <property type="entry name" value="Alba-like_dom_sf"/>
</dbReference>